<evidence type="ECO:0000256" key="3">
    <source>
        <dbReference type="ARBA" id="ARBA00022729"/>
    </source>
</evidence>
<keyword evidence="2" id="KW-0813">Transport</keyword>
<dbReference type="RefSeq" id="WP_156741792.1">
    <property type="nucleotide sequence ID" value="NZ_CACRYJ010000046.1"/>
</dbReference>
<evidence type="ECO:0000256" key="1">
    <source>
        <dbReference type="ARBA" id="ARBA00008520"/>
    </source>
</evidence>
<dbReference type="Pfam" id="PF01547">
    <property type="entry name" value="SBP_bac_1"/>
    <property type="match status" value="1"/>
</dbReference>
<dbReference type="AlphaFoldDB" id="A0A7M4DLR9"/>
<dbReference type="InterPro" id="IPR006059">
    <property type="entry name" value="SBP"/>
</dbReference>
<sequence length="439" mass="46684">MRRTTRAAGTVGVIALMLTAACSSGSDGGGDGGGDGSWSLPAEDPTATIQVLGHQDAEDMQPVLDAFAEAHPTITVEYEAVPFDQLNSILDARIGNQDGNPDVFWADQPRIPALASRGYTEDLTEQFSDDLEAFDPAPVESSSFDGSLWAVPIANSTQLLYYNKTLLDAAGAEYPSAAVEDRMTWEEVTERAQVAVDAGAQNGILFGQVNRYYQLQPLPMSLGGSAGGTGDGSLTPDITSEGWVEAMTWYGSLFADGLSPQGVTPEQSDAEFLTGNTAYMVQGPWLLPQLSDATFEWGVAAHPAFEGGEAVTPTGSWSLAMSPFSDDKEAAGVFMRWMSVEDGGGYALNYASPELPATPEGKTAYFERDVFDSDSGQDAVAIIDYESSNTAVPRLQTVGYVEFEEILGRAFSDVANGTDPQTALESATGELETAWAQYQ</sequence>
<dbReference type="GO" id="GO:0055052">
    <property type="term" value="C:ATP-binding cassette (ABC) transporter complex, substrate-binding subunit-containing"/>
    <property type="evidence" value="ECO:0007669"/>
    <property type="project" value="TreeGrafter"/>
</dbReference>
<evidence type="ECO:0000313" key="5">
    <source>
        <dbReference type="EMBL" id="VZO38245.1"/>
    </source>
</evidence>
<feature type="signal peptide" evidence="4">
    <location>
        <begin position="1"/>
        <end position="25"/>
    </location>
</feature>
<reference evidence="5 6" key="1">
    <citation type="submission" date="2019-11" db="EMBL/GenBank/DDBJ databases">
        <authorList>
            <person name="Criscuolo A."/>
        </authorList>
    </citation>
    <scope>NUCLEOTIDE SEQUENCE [LARGE SCALE GENOMIC DNA]</scope>
    <source>
        <strain evidence="5">CIP111667</strain>
    </source>
</reference>
<evidence type="ECO:0000313" key="6">
    <source>
        <dbReference type="Proteomes" id="UP000419743"/>
    </source>
</evidence>
<proteinExistence type="inferred from homology"/>
<keyword evidence="3 4" id="KW-0732">Signal</keyword>
<evidence type="ECO:0000256" key="4">
    <source>
        <dbReference type="SAM" id="SignalP"/>
    </source>
</evidence>
<dbReference type="Gene3D" id="3.40.190.10">
    <property type="entry name" value="Periplasmic binding protein-like II"/>
    <property type="match status" value="1"/>
</dbReference>
<evidence type="ECO:0000256" key="2">
    <source>
        <dbReference type="ARBA" id="ARBA00022448"/>
    </source>
</evidence>
<organism evidence="5 6">
    <name type="scientific">Occultella aeris</name>
    <dbReference type="NCBI Taxonomy" id="2761496"/>
    <lineage>
        <taxon>Bacteria</taxon>
        <taxon>Bacillati</taxon>
        <taxon>Actinomycetota</taxon>
        <taxon>Actinomycetes</taxon>
        <taxon>Micrococcales</taxon>
        <taxon>Ruaniaceae</taxon>
        <taxon>Occultella</taxon>
    </lineage>
</organism>
<dbReference type="GO" id="GO:1901982">
    <property type="term" value="F:maltose binding"/>
    <property type="evidence" value="ECO:0007669"/>
    <property type="project" value="TreeGrafter"/>
</dbReference>
<dbReference type="CDD" id="cd13585">
    <property type="entry name" value="PBP2_TMBP_like"/>
    <property type="match status" value="1"/>
</dbReference>
<comment type="similarity">
    <text evidence="1">Belongs to the bacterial solute-binding protein 1 family.</text>
</comment>
<name>A0A7M4DLR9_9MICO</name>
<dbReference type="GO" id="GO:0042956">
    <property type="term" value="P:maltodextrin transmembrane transport"/>
    <property type="evidence" value="ECO:0007669"/>
    <property type="project" value="TreeGrafter"/>
</dbReference>
<dbReference type="Proteomes" id="UP000419743">
    <property type="component" value="Unassembled WGS sequence"/>
</dbReference>
<dbReference type="GO" id="GO:0015768">
    <property type="term" value="P:maltose transport"/>
    <property type="evidence" value="ECO:0007669"/>
    <property type="project" value="TreeGrafter"/>
</dbReference>
<dbReference type="PANTHER" id="PTHR30061">
    <property type="entry name" value="MALTOSE-BINDING PERIPLASMIC PROTEIN"/>
    <property type="match status" value="1"/>
</dbReference>
<keyword evidence="6" id="KW-1185">Reference proteome</keyword>
<comment type="caution">
    <text evidence="5">The sequence shown here is derived from an EMBL/GenBank/DDBJ whole genome shotgun (WGS) entry which is preliminary data.</text>
</comment>
<dbReference type="SUPFAM" id="SSF53850">
    <property type="entry name" value="Periplasmic binding protein-like II"/>
    <property type="match status" value="1"/>
</dbReference>
<gene>
    <name evidence="5" type="primary">cycB_2</name>
    <name evidence="5" type="ORF">HALOF300_03086</name>
</gene>
<accession>A0A7M4DLR9</accession>
<dbReference type="PROSITE" id="PS51257">
    <property type="entry name" value="PROKAR_LIPOPROTEIN"/>
    <property type="match status" value="1"/>
</dbReference>
<dbReference type="PANTHER" id="PTHR30061:SF50">
    <property type="entry name" value="MALTOSE_MALTODEXTRIN-BINDING PERIPLASMIC PROTEIN"/>
    <property type="match status" value="1"/>
</dbReference>
<protein>
    <submittedName>
        <fullName evidence="5">Cyclodextrin-binding protein</fullName>
    </submittedName>
</protein>
<dbReference type="EMBL" id="CACRYJ010000046">
    <property type="protein sequence ID" value="VZO38245.1"/>
    <property type="molecule type" value="Genomic_DNA"/>
</dbReference>
<feature type="chain" id="PRO_5038843983" evidence="4">
    <location>
        <begin position="26"/>
        <end position="439"/>
    </location>
</feature>